<dbReference type="InParanoid" id="A0A024GD01"/>
<dbReference type="EMBL" id="CAIX01000073">
    <property type="protein sequence ID" value="CCI44562.1"/>
    <property type="molecule type" value="Genomic_DNA"/>
</dbReference>
<reference evidence="1 2" key="1">
    <citation type="submission" date="2012-05" db="EMBL/GenBank/DDBJ databases">
        <title>Recombination and specialization in a pathogen metapopulation.</title>
        <authorList>
            <person name="Gardiner A."/>
            <person name="Kemen E."/>
            <person name="Schultz-Larsen T."/>
            <person name="MacLean D."/>
            <person name="Van Oosterhout C."/>
            <person name="Jones J.D.G."/>
        </authorList>
    </citation>
    <scope>NUCLEOTIDE SEQUENCE [LARGE SCALE GENOMIC DNA]</scope>
    <source>
        <strain evidence="1 2">Ac Nc2</strain>
    </source>
</reference>
<organism evidence="1 2">
    <name type="scientific">Albugo candida</name>
    <dbReference type="NCBI Taxonomy" id="65357"/>
    <lineage>
        <taxon>Eukaryota</taxon>
        <taxon>Sar</taxon>
        <taxon>Stramenopiles</taxon>
        <taxon>Oomycota</taxon>
        <taxon>Peronosporomycetes</taxon>
        <taxon>Albuginales</taxon>
        <taxon>Albuginaceae</taxon>
        <taxon>Albugo</taxon>
    </lineage>
</organism>
<proteinExistence type="predicted"/>
<evidence type="ECO:0000313" key="1">
    <source>
        <dbReference type="EMBL" id="CCI44562.1"/>
    </source>
</evidence>
<evidence type="ECO:0000313" key="2">
    <source>
        <dbReference type="Proteomes" id="UP000053237"/>
    </source>
</evidence>
<accession>A0A024GD01</accession>
<dbReference type="Proteomes" id="UP000053237">
    <property type="component" value="Unassembled WGS sequence"/>
</dbReference>
<dbReference type="AlphaFoldDB" id="A0A024GD01"/>
<protein>
    <submittedName>
        <fullName evidence="1">Uncharacterized protein</fullName>
    </submittedName>
</protein>
<comment type="caution">
    <text evidence="1">The sequence shown here is derived from an EMBL/GenBank/DDBJ whole genome shotgun (WGS) entry which is preliminary data.</text>
</comment>
<keyword evidence="2" id="KW-1185">Reference proteome</keyword>
<name>A0A024GD01_9STRA</name>
<gene>
    <name evidence="1" type="ORF">BN9_053710</name>
</gene>
<sequence length="110" mass="12717">MVLIATAYNRPINQCNTIYPGFNTIQTSQCRQPAHRVSQHATNVKRKVNNEFVAKTWNDANGSTYDWHDKHDEDFDGYQKASKLQPFAFHDYPAGDLTIQEIDMLHYILS</sequence>